<dbReference type="Proteomes" id="UP000681722">
    <property type="component" value="Unassembled WGS sequence"/>
</dbReference>
<keyword evidence="6" id="KW-1185">Reference proteome</keyword>
<dbReference type="CDD" id="cd11378">
    <property type="entry name" value="DUF296"/>
    <property type="match status" value="1"/>
</dbReference>
<dbReference type="PANTHER" id="PTHR34988:SF1">
    <property type="entry name" value="DNA-BINDING PROTEIN"/>
    <property type="match status" value="1"/>
</dbReference>
<dbReference type="Proteomes" id="UP000663829">
    <property type="component" value="Unassembled WGS sequence"/>
</dbReference>
<dbReference type="PANTHER" id="PTHR34988">
    <property type="entry name" value="PROTEIN, PUTATIVE-RELATED"/>
    <property type="match status" value="1"/>
</dbReference>
<protein>
    <recommendedName>
        <fullName evidence="1">PPC domain-containing protein</fullName>
    </recommendedName>
</protein>
<dbReference type="Proteomes" id="UP000677228">
    <property type="component" value="Unassembled WGS sequence"/>
</dbReference>
<evidence type="ECO:0000313" key="2">
    <source>
        <dbReference type="EMBL" id="CAF1009114.1"/>
    </source>
</evidence>
<dbReference type="Proteomes" id="UP000682733">
    <property type="component" value="Unassembled WGS sequence"/>
</dbReference>
<dbReference type="InterPro" id="IPR005175">
    <property type="entry name" value="PPC_dom"/>
</dbReference>
<sequence>MTATSTGIRCFPVRYGPGTEIVSSVHQMMEANQLKSVFIMSCVGSVRSAKLRMPATGEFKELTTPHEIVSLVGTFDEKIHHLHGSFSNSQGNVIGGHIQGESLIVFTTAELMLAECEDVTFSREYDPESGYDELVIHKKSSIGDK</sequence>
<dbReference type="EMBL" id="CAJNOK010006616">
    <property type="protein sequence ID" value="CAF1009114.1"/>
    <property type="molecule type" value="Genomic_DNA"/>
</dbReference>
<organism evidence="3 6">
    <name type="scientific">Didymodactylos carnosus</name>
    <dbReference type="NCBI Taxonomy" id="1234261"/>
    <lineage>
        <taxon>Eukaryota</taxon>
        <taxon>Metazoa</taxon>
        <taxon>Spiralia</taxon>
        <taxon>Gnathifera</taxon>
        <taxon>Rotifera</taxon>
        <taxon>Eurotatoria</taxon>
        <taxon>Bdelloidea</taxon>
        <taxon>Philodinida</taxon>
        <taxon>Philodinidae</taxon>
        <taxon>Didymodactylos</taxon>
    </lineage>
</organism>
<dbReference type="OrthoDB" id="2156856at2759"/>
<feature type="domain" description="PPC" evidence="1">
    <location>
        <begin position="5"/>
        <end position="137"/>
    </location>
</feature>
<evidence type="ECO:0000313" key="6">
    <source>
        <dbReference type="Proteomes" id="UP000663829"/>
    </source>
</evidence>
<dbReference type="SUPFAM" id="SSF117856">
    <property type="entry name" value="AF0104/ALDC/Ptd012-like"/>
    <property type="match status" value="1"/>
</dbReference>
<evidence type="ECO:0000313" key="3">
    <source>
        <dbReference type="EMBL" id="CAF1388368.1"/>
    </source>
</evidence>
<reference evidence="3" key="1">
    <citation type="submission" date="2021-02" db="EMBL/GenBank/DDBJ databases">
        <authorList>
            <person name="Nowell W R."/>
        </authorList>
    </citation>
    <scope>NUCLEOTIDE SEQUENCE</scope>
</reference>
<dbReference type="EMBL" id="CAJOBC010082237">
    <property type="protein sequence ID" value="CAF4283117.1"/>
    <property type="molecule type" value="Genomic_DNA"/>
</dbReference>
<name>A0A815K4B7_9BILA</name>
<accession>A0A815K4B7</accession>
<evidence type="ECO:0000313" key="4">
    <source>
        <dbReference type="EMBL" id="CAF3777997.1"/>
    </source>
</evidence>
<comment type="caution">
    <text evidence="3">The sequence shown here is derived from an EMBL/GenBank/DDBJ whole genome shotgun (WGS) entry which is preliminary data.</text>
</comment>
<dbReference type="Pfam" id="PF03479">
    <property type="entry name" value="PCC"/>
    <property type="match status" value="1"/>
</dbReference>
<dbReference type="EMBL" id="CAJNOQ010016834">
    <property type="protein sequence ID" value="CAF1388368.1"/>
    <property type="molecule type" value="Genomic_DNA"/>
</dbReference>
<dbReference type="Gene3D" id="3.30.1330.80">
    <property type="entry name" value="Hypothetical protein, similar to alpha- acetolactate decarboxylase, domain 2"/>
    <property type="match status" value="1"/>
</dbReference>
<evidence type="ECO:0000259" key="1">
    <source>
        <dbReference type="PROSITE" id="PS51742"/>
    </source>
</evidence>
<dbReference type="AlphaFoldDB" id="A0A815K4B7"/>
<evidence type="ECO:0000313" key="5">
    <source>
        <dbReference type="EMBL" id="CAF4283117.1"/>
    </source>
</evidence>
<dbReference type="PROSITE" id="PS51742">
    <property type="entry name" value="PPC"/>
    <property type="match status" value="1"/>
</dbReference>
<dbReference type="EMBL" id="CAJOBA010006624">
    <property type="protein sequence ID" value="CAF3777997.1"/>
    <property type="molecule type" value="Genomic_DNA"/>
</dbReference>
<gene>
    <name evidence="3" type="ORF">GPM918_LOCUS32674</name>
    <name evidence="2" type="ORF">OVA965_LOCUS14951</name>
    <name evidence="5" type="ORF">SRO942_LOCUS33344</name>
    <name evidence="4" type="ORF">TMI583_LOCUS14955</name>
</gene>
<proteinExistence type="predicted"/>